<evidence type="ECO:0000256" key="1">
    <source>
        <dbReference type="SAM" id="MobiDB-lite"/>
    </source>
</evidence>
<feature type="region of interest" description="Disordered" evidence="1">
    <location>
        <begin position="105"/>
        <end position="136"/>
    </location>
</feature>
<gene>
    <name evidence="2" type="ORF">ECRASSUSDP1_LOCUS11280</name>
</gene>
<comment type="caution">
    <text evidence="2">The sequence shown here is derived from an EMBL/GenBank/DDBJ whole genome shotgun (WGS) entry which is preliminary data.</text>
</comment>
<feature type="compositionally biased region" description="Polar residues" evidence="1">
    <location>
        <begin position="116"/>
        <end position="129"/>
    </location>
</feature>
<dbReference type="AlphaFoldDB" id="A0AAD1UJL4"/>
<evidence type="ECO:0000313" key="3">
    <source>
        <dbReference type="Proteomes" id="UP001295684"/>
    </source>
</evidence>
<proteinExistence type="predicted"/>
<accession>A0AAD1UJL4</accession>
<dbReference type="EMBL" id="CAMPGE010011134">
    <property type="protein sequence ID" value="CAI2369974.1"/>
    <property type="molecule type" value="Genomic_DNA"/>
</dbReference>
<sequence>MKSLQAMQEQLIKLNVYNEREILRIQKIKEKNKPKKRVVIKRVVLNPDFRMEVEEVKSVKKKKSAKPPLCVSHGSPQKILQRCSDFVERGKDESFMNLSLANYLPQKHNGKKSPDSLFSPSISESQTLESIDHSPGSKQRSFLQMIYNRVTKKKFLEKQKLKFMKSRGRTKHPSDYEEYELNTQRIDNLEEILRNIREKSVHKIHIKNIKESFQSGPEIMAYADKLKEYQTKFLSHLLKKRKTQESELVDINNSLLKRIMNTKLEKNKSLFCKREDYYRMKLSKSVRFSSSPLRAGSKMSNNNYGSTESYFHGRRSVARRFCPPISSPDLSLGNRNRMRFTARIEMEPTASFS</sequence>
<organism evidence="2 3">
    <name type="scientific">Euplotes crassus</name>
    <dbReference type="NCBI Taxonomy" id="5936"/>
    <lineage>
        <taxon>Eukaryota</taxon>
        <taxon>Sar</taxon>
        <taxon>Alveolata</taxon>
        <taxon>Ciliophora</taxon>
        <taxon>Intramacronucleata</taxon>
        <taxon>Spirotrichea</taxon>
        <taxon>Hypotrichia</taxon>
        <taxon>Euplotida</taxon>
        <taxon>Euplotidae</taxon>
        <taxon>Moneuplotes</taxon>
    </lineage>
</organism>
<dbReference type="Proteomes" id="UP001295684">
    <property type="component" value="Unassembled WGS sequence"/>
</dbReference>
<reference evidence="2" key="1">
    <citation type="submission" date="2023-07" db="EMBL/GenBank/DDBJ databases">
        <authorList>
            <consortium name="AG Swart"/>
            <person name="Singh M."/>
            <person name="Singh A."/>
            <person name="Seah K."/>
            <person name="Emmerich C."/>
        </authorList>
    </citation>
    <scope>NUCLEOTIDE SEQUENCE</scope>
    <source>
        <strain evidence="2">DP1</strain>
    </source>
</reference>
<name>A0AAD1UJL4_EUPCR</name>
<protein>
    <submittedName>
        <fullName evidence="2">Uncharacterized protein</fullName>
    </submittedName>
</protein>
<evidence type="ECO:0000313" key="2">
    <source>
        <dbReference type="EMBL" id="CAI2369974.1"/>
    </source>
</evidence>
<keyword evidence="3" id="KW-1185">Reference proteome</keyword>